<dbReference type="Proteomes" id="UP000030149">
    <property type="component" value="Unassembled WGS sequence"/>
</dbReference>
<keyword evidence="3" id="KW-1185">Reference proteome</keyword>
<evidence type="ECO:0000313" key="3">
    <source>
        <dbReference type="Proteomes" id="UP000030149"/>
    </source>
</evidence>
<dbReference type="EMBL" id="JRLZ01000005">
    <property type="protein sequence ID" value="KGO96204.1"/>
    <property type="molecule type" value="Genomic_DNA"/>
</dbReference>
<dbReference type="AlphaFoldDB" id="A0A0A2MV60"/>
<evidence type="ECO:0000313" key="2">
    <source>
        <dbReference type="EMBL" id="KGO96204.1"/>
    </source>
</evidence>
<gene>
    <name evidence="2" type="ORF">Q767_08105</name>
</gene>
<comment type="caution">
    <text evidence="2">The sequence shown here is derived from an EMBL/GenBank/DDBJ whole genome shotgun (WGS) entry which is preliminary data.</text>
</comment>
<dbReference type="STRING" id="1107311.Q767_08105"/>
<accession>A0A0A2MV60</accession>
<feature type="compositionally biased region" description="Polar residues" evidence="1">
    <location>
        <begin position="47"/>
        <end position="58"/>
    </location>
</feature>
<name>A0A0A2MV60_9FLAO</name>
<sequence>MNSNKYLSIFAEIKSPFHEKNVNQKNRLLLTNDRNDHQFHQLYRITSPSSYSEKNTAGASEKDDGFEKCQALRTRSQ</sequence>
<organism evidence="2 3">
    <name type="scientific">Flavobacterium enshiense DK69</name>
    <dbReference type="NCBI Taxonomy" id="1107311"/>
    <lineage>
        <taxon>Bacteria</taxon>
        <taxon>Pseudomonadati</taxon>
        <taxon>Bacteroidota</taxon>
        <taxon>Flavobacteriia</taxon>
        <taxon>Flavobacteriales</taxon>
        <taxon>Flavobacteriaceae</taxon>
        <taxon>Flavobacterium</taxon>
    </lineage>
</organism>
<proteinExistence type="predicted"/>
<reference evidence="3" key="1">
    <citation type="submission" date="2013-09" db="EMBL/GenBank/DDBJ databases">
        <authorList>
            <person name="Zeng Z."/>
            <person name="Chen C."/>
        </authorList>
    </citation>
    <scope>NUCLEOTIDE SEQUENCE [LARGE SCALE GENOMIC DNA]</scope>
    <source>
        <strain evidence="3">DK69</strain>
    </source>
</reference>
<reference evidence="2 3" key="2">
    <citation type="journal article" date="2015" name="Stand. Genomic Sci.">
        <title>High quality draft genomic sequence of Flavobacterium enshiense DK69(T) and comparison among Flavobacterium genomes.</title>
        <authorList>
            <person name="Zeng Z."/>
            <person name="Chen C."/>
            <person name="Du H."/>
            <person name="Wang G."/>
            <person name="Li M."/>
        </authorList>
    </citation>
    <scope>NUCLEOTIDE SEQUENCE [LARGE SCALE GENOMIC DNA]</scope>
    <source>
        <strain evidence="2 3">DK69</strain>
    </source>
</reference>
<protein>
    <submittedName>
        <fullName evidence="2">Uncharacterized protein</fullName>
    </submittedName>
</protein>
<feature type="region of interest" description="Disordered" evidence="1">
    <location>
        <begin position="47"/>
        <end position="77"/>
    </location>
</feature>
<evidence type="ECO:0000256" key="1">
    <source>
        <dbReference type="SAM" id="MobiDB-lite"/>
    </source>
</evidence>